<keyword evidence="3" id="KW-1185">Reference proteome</keyword>
<dbReference type="GO" id="GO:0005813">
    <property type="term" value="C:centrosome"/>
    <property type="evidence" value="ECO:0007669"/>
    <property type="project" value="TreeGrafter"/>
</dbReference>
<dbReference type="InterPro" id="IPR027886">
    <property type="entry name" value="SPMIP4"/>
</dbReference>
<sequence length="220" mass="24530">MLKNLERTQWVTTYQMNHTEVQSAEPSKEVLHRQHSESKRSLDEGREREIQLSRLQISQEANAARISGTKQLLDVYTSPVYQEEMEVNREKSLTEQCGGNLSTISGSSVTKEMAGIESNAKLSSRASSEQEMLAKGRELPGRTSNPCILPRPPVLPGRVGIVGKEGGAICLRDLQNKFSKSKAHRDFNCSITPAAVNLRDNVVKGKKHDFYGINCFYLHG</sequence>
<name>A0A4Z2IKY7_9TELE</name>
<organism evidence="2 3">
    <name type="scientific">Liparis tanakae</name>
    <name type="common">Tanaka's snailfish</name>
    <dbReference type="NCBI Taxonomy" id="230148"/>
    <lineage>
        <taxon>Eukaryota</taxon>
        <taxon>Metazoa</taxon>
        <taxon>Chordata</taxon>
        <taxon>Craniata</taxon>
        <taxon>Vertebrata</taxon>
        <taxon>Euteleostomi</taxon>
        <taxon>Actinopterygii</taxon>
        <taxon>Neopterygii</taxon>
        <taxon>Teleostei</taxon>
        <taxon>Neoteleostei</taxon>
        <taxon>Acanthomorphata</taxon>
        <taxon>Eupercaria</taxon>
        <taxon>Perciformes</taxon>
        <taxon>Cottioidei</taxon>
        <taxon>Cottales</taxon>
        <taxon>Liparidae</taxon>
        <taxon>Liparis</taxon>
    </lineage>
</organism>
<gene>
    <name evidence="2" type="ORF">EYF80_011425</name>
</gene>
<reference evidence="2 3" key="1">
    <citation type="submission" date="2019-03" db="EMBL/GenBank/DDBJ databases">
        <title>First draft genome of Liparis tanakae, snailfish: a comprehensive survey of snailfish specific genes.</title>
        <authorList>
            <person name="Kim W."/>
            <person name="Song I."/>
            <person name="Jeong J.-H."/>
            <person name="Kim D."/>
            <person name="Kim S."/>
            <person name="Ryu S."/>
            <person name="Song J.Y."/>
            <person name="Lee S.K."/>
        </authorList>
    </citation>
    <scope>NUCLEOTIDE SEQUENCE [LARGE SCALE GENOMIC DNA]</scope>
    <source>
        <tissue evidence="2">Muscle</tissue>
    </source>
</reference>
<dbReference type="OrthoDB" id="10040207at2759"/>
<dbReference type="AlphaFoldDB" id="A0A4Z2IKY7"/>
<dbReference type="EMBL" id="SRLO01000074">
    <property type="protein sequence ID" value="TNN78441.1"/>
    <property type="molecule type" value="Genomic_DNA"/>
</dbReference>
<evidence type="ECO:0000256" key="1">
    <source>
        <dbReference type="SAM" id="MobiDB-lite"/>
    </source>
</evidence>
<proteinExistence type="predicted"/>
<feature type="compositionally biased region" description="Basic and acidic residues" evidence="1">
    <location>
        <begin position="26"/>
        <end position="47"/>
    </location>
</feature>
<protein>
    <submittedName>
        <fullName evidence="2">Uncharacterized protein</fullName>
    </submittedName>
</protein>
<dbReference type="PANTHER" id="PTHR31393">
    <property type="entry name" value="C5ORF31"/>
    <property type="match status" value="1"/>
</dbReference>
<accession>A0A4Z2IKY7</accession>
<comment type="caution">
    <text evidence="2">The sequence shown here is derived from an EMBL/GenBank/DDBJ whole genome shotgun (WGS) entry which is preliminary data.</text>
</comment>
<evidence type="ECO:0000313" key="3">
    <source>
        <dbReference type="Proteomes" id="UP000314294"/>
    </source>
</evidence>
<evidence type="ECO:0000313" key="2">
    <source>
        <dbReference type="EMBL" id="TNN78441.1"/>
    </source>
</evidence>
<feature type="region of interest" description="Disordered" evidence="1">
    <location>
        <begin position="20"/>
        <end position="47"/>
    </location>
</feature>
<dbReference type="PANTHER" id="PTHR31393:SF2">
    <property type="entry name" value="CHROMOSOME 7 OPEN READING FRAME 31"/>
    <property type="match status" value="1"/>
</dbReference>
<dbReference type="Proteomes" id="UP000314294">
    <property type="component" value="Unassembled WGS sequence"/>
</dbReference>